<gene>
    <name evidence="5" type="ORF">L0M14_08580</name>
</gene>
<evidence type="ECO:0000313" key="5">
    <source>
        <dbReference type="EMBL" id="UJF35167.1"/>
    </source>
</evidence>
<dbReference type="InterPro" id="IPR045313">
    <property type="entry name" value="CBR1-like"/>
</dbReference>
<dbReference type="PRINTS" id="PR00080">
    <property type="entry name" value="SDRFAMILY"/>
</dbReference>
<protein>
    <submittedName>
        <fullName evidence="5">SDR family oxidoreductase</fullName>
    </submittedName>
</protein>
<accession>A0ABY3SM86</accession>
<name>A0ABY3SM86_9BACL</name>
<keyword evidence="2" id="KW-0521">NADP</keyword>
<sequence>MTKQVALITGAYKGIGLEIGRQLGRLGFIVLLGARNKNKSETAALLLQEENIEAHGVELDVTNSVHIEAVAKRIEAEYGKLDVLVNNAGVYTDHLENYLDAIRASFEVNLFGPQALTEALLPWIKASPAGRIVNQSSILGSLGTLLSNPMYGERSAPAYTTSKAAMNAWTVQLSISLRDTMIKVNACHPGWVKTDMGGSSAPMEISEGAESAVWLATLPPDGPTGGFFHKRDQLPW</sequence>
<keyword evidence="6" id="KW-1185">Reference proteome</keyword>
<dbReference type="InterPro" id="IPR002347">
    <property type="entry name" value="SDR_fam"/>
</dbReference>
<comment type="similarity">
    <text evidence="1 4">Belongs to the short-chain dehydrogenases/reductases (SDR) family.</text>
</comment>
<dbReference type="InterPro" id="IPR020904">
    <property type="entry name" value="Sc_DH/Rdtase_CS"/>
</dbReference>
<dbReference type="Pfam" id="PF00106">
    <property type="entry name" value="adh_short"/>
    <property type="match status" value="1"/>
</dbReference>
<dbReference type="CDD" id="cd05324">
    <property type="entry name" value="carb_red_PTCR-like_SDR_c"/>
    <property type="match status" value="1"/>
</dbReference>
<dbReference type="PANTHER" id="PTHR43963">
    <property type="entry name" value="CARBONYL REDUCTASE 1-RELATED"/>
    <property type="match status" value="1"/>
</dbReference>
<dbReference type="Gene3D" id="3.40.50.720">
    <property type="entry name" value="NAD(P)-binding Rossmann-like Domain"/>
    <property type="match status" value="1"/>
</dbReference>
<dbReference type="RefSeq" id="WP_235121739.1">
    <property type="nucleotide sequence ID" value="NZ_CP090978.1"/>
</dbReference>
<dbReference type="InterPro" id="IPR036291">
    <property type="entry name" value="NAD(P)-bd_dom_sf"/>
</dbReference>
<keyword evidence="3" id="KW-0560">Oxidoreductase</keyword>
<dbReference type="Proteomes" id="UP001649230">
    <property type="component" value="Chromosome"/>
</dbReference>
<dbReference type="PROSITE" id="PS00061">
    <property type="entry name" value="ADH_SHORT"/>
    <property type="match status" value="1"/>
</dbReference>
<dbReference type="PRINTS" id="PR00081">
    <property type="entry name" value="GDHRDH"/>
</dbReference>
<organism evidence="5 6">
    <name type="scientific">Paenibacillus hexagrammi</name>
    <dbReference type="NCBI Taxonomy" id="2908839"/>
    <lineage>
        <taxon>Bacteria</taxon>
        <taxon>Bacillati</taxon>
        <taxon>Bacillota</taxon>
        <taxon>Bacilli</taxon>
        <taxon>Bacillales</taxon>
        <taxon>Paenibacillaceae</taxon>
        <taxon>Paenibacillus</taxon>
    </lineage>
</organism>
<reference evidence="5 6" key="1">
    <citation type="journal article" date="2024" name="Int. J. Syst. Evol. Microbiol.">
        <title>Paenibacillus hexagrammi sp. nov., a novel bacterium isolated from the gut content of Hexagrammos agrammus.</title>
        <authorList>
            <person name="Jung H.K."/>
            <person name="Kim D.G."/>
            <person name="Zin H."/>
            <person name="Park J."/>
            <person name="Jung H."/>
            <person name="Kim Y.O."/>
            <person name="Kong H.J."/>
            <person name="Kim J.W."/>
            <person name="Kim Y.S."/>
        </authorList>
    </citation>
    <scope>NUCLEOTIDE SEQUENCE [LARGE SCALE GENOMIC DNA]</scope>
    <source>
        <strain evidence="5 6">YPD9-1</strain>
    </source>
</reference>
<dbReference type="EMBL" id="CP090978">
    <property type="protein sequence ID" value="UJF35167.1"/>
    <property type="molecule type" value="Genomic_DNA"/>
</dbReference>
<evidence type="ECO:0000256" key="1">
    <source>
        <dbReference type="ARBA" id="ARBA00006484"/>
    </source>
</evidence>
<dbReference type="SUPFAM" id="SSF51735">
    <property type="entry name" value="NAD(P)-binding Rossmann-fold domains"/>
    <property type="match status" value="1"/>
</dbReference>
<evidence type="ECO:0000256" key="2">
    <source>
        <dbReference type="ARBA" id="ARBA00022857"/>
    </source>
</evidence>
<evidence type="ECO:0000256" key="3">
    <source>
        <dbReference type="ARBA" id="ARBA00023002"/>
    </source>
</evidence>
<evidence type="ECO:0000313" key="6">
    <source>
        <dbReference type="Proteomes" id="UP001649230"/>
    </source>
</evidence>
<proteinExistence type="inferred from homology"/>
<dbReference type="PANTHER" id="PTHR43963:SF6">
    <property type="entry name" value="CHAIN DEHYDROGENASE FAMILY PROTEIN, PUTATIVE (AFU_ORTHOLOGUE AFUA_3G15350)-RELATED"/>
    <property type="match status" value="1"/>
</dbReference>
<evidence type="ECO:0000256" key="4">
    <source>
        <dbReference type="RuleBase" id="RU000363"/>
    </source>
</evidence>